<dbReference type="InterPro" id="IPR008030">
    <property type="entry name" value="NmrA-like"/>
</dbReference>
<dbReference type="SUPFAM" id="SSF51735">
    <property type="entry name" value="NAD(P)-binding Rossmann-fold domains"/>
    <property type="match status" value="1"/>
</dbReference>
<dbReference type="PANTHER" id="PTHR43162:SF1">
    <property type="entry name" value="PRESTALK A DIFFERENTIATION PROTEIN A"/>
    <property type="match status" value="1"/>
</dbReference>
<dbReference type="InterPro" id="IPR051604">
    <property type="entry name" value="Ergot_Alk_Oxidoreductase"/>
</dbReference>
<proteinExistence type="predicted"/>
<sequence>MADKILVTGMTGNVGNEVAIHLHKSSYPFVAGVRNVEKAQKQFEEQYEYVAFDFERPETFPNAFQGVTKMFLVRPPALANFEKQMKPVLDYAKQAQIQHITFLSLMGIEKNPIPPHYKIEKYIQKSGIPYTFLRPSFFMQNLNQAHVYDIKELNDIYIPSGKAKVSFIDTRDIGEAGAITLMELGHEHKCYTLTGGESIDYYQVADIFSEVLDRKIIYSNPAPLAFRRTMINRGIDKGFANVMVALYLTTKLGMAKKVTPDLEIILGRAPRTVREYTEDHRHFWE</sequence>
<dbReference type="EMBL" id="MJAT01000004">
    <property type="protein sequence ID" value="OEH86425.1"/>
    <property type="molecule type" value="Genomic_DNA"/>
</dbReference>
<gene>
    <name evidence="2" type="ORF">BHU72_13485</name>
</gene>
<dbReference type="InterPro" id="IPR036291">
    <property type="entry name" value="NAD(P)-bd_dom_sf"/>
</dbReference>
<dbReference type="Gene3D" id="3.90.25.10">
    <property type="entry name" value="UDP-galactose 4-epimerase, domain 1"/>
    <property type="match status" value="1"/>
</dbReference>
<feature type="domain" description="NmrA-like" evidence="1">
    <location>
        <begin position="2"/>
        <end position="246"/>
    </location>
</feature>
<dbReference type="Gene3D" id="3.40.50.720">
    <property type="entry name" value="NAD(P)-binding Rossmann-like Domain"/>
    <property type="match status" value="1"/>
</dbReference>
<dbReference type="CDD" id="cd05269">
    <property type="entry name" value="TMR_SDR_a"/>
    <property type="match status" value="1"/>
</dbReference>
<dbReference type="RefSeq" id="WP_069701212.1">
    <property type="nucleotide sequence ID" value="NZ_MJAT01000004.1"/>
</dbReference>
<name>A0A1E5L8F7_9FIRM</name>
<evidence type="ECO:0000259" key="1">
    <source>
        <dbReference type="Pfam" id="PF05368"/>
    </source>
</evidence>
<keyword evidence="3" id="KW-1185">Reference proteome</keyword>
<dbReference type="AlphaFoldDB" id="A0A1E5L8F7"/>
<evidence type="ECO:0000313" key="3">
    <source>
        <dbReference type="Proteomes" id="UP000095255"/>
    </source>
</evidence>
<dbReference type="Pfam" id="PF05368">
    <property type="entry name" value="NmrA"/>
    <property type="match status" value="1"/>
</dbReference>
<evidence type="ECO:0000313" key="2">
    <source>
        <dbReference type="EMBL" id="OEH86425.1"/>
    </source>
</evidence>
<dbReference type="Proteomes" id="UP000095255">
    <property type="component" value="Unassembled WGS sequence"/>
</dbReference>
<dbReference type="STRING" id="1390249.BHU72_13485"/>
<dbReference type="PANTHER" id="PTHR43162">
    <property type="match status" value="1"/>
</dbReference>
<reference evidence="2 3" key="1">
    <citation type="submission" date="2016-09" db="EMBL/GenBank/DDBJ databases">
        <title>Desulfuribacillus arsenicus sp. nov., an obligately anaerobic, dissimilatory arsenic- and antimonate-reducing bacterium isolated from anoxic sediments.</title>
        <authorList>
            <person name="Abin C.A."/>
            <person name="Hollibaugh J.T."/>
        </authorList>
    </citation>
    <scope>NUCLEOTIDE SEQUENCE [LARGE SCALE GENOMIC DNA]</scope>
    <source>
        <strain evidence="2 3">MLFW-2</strain>
    </source>
</reference>
<organism evidence="2 3">
    <name type="scientific">Desulfuribacillus stibiiarsenatis</name>
    <dbReference type="NCBI Taxonomy" id="1390249"/>
    <lineage>
        <taxon>Bacteria</taxon>
        <taxon>Bacillati</taxon>
        <taxon>Bacillota</taxon>
        <taxon>Desulfuribacillia</taxon>
        <taxon>Desulfuribacillales</taxon>
        <taxon>Desulfuribacillaceae</taxon>
        <taxon>Desulfuribacillus</taxon>
    </lineage>
</organism>
<dbReference type="OrthoDB" id="339107at2"/>
<protein>
    <recommendedName>
        <fullName evidence="1">NmrA-like domain-containing protein</fullName>
    </recommendedName>
</protein>
<accession>A0A1E5L8F7</accession>
<comment type="caution">
    <text evidence="2">The sequence shown here is derived from an EMBL/GenBank/DDBJ whole genome shotgun (WGS) entry which is preliminary data.</text>
</comment>